<keyword evidence="12 14" id="KW-0173">Coenzyme A biosynthesis</keyword>
<dbReference type="Gene3D" id="3.40.50.300">
    <property type="entry name" value="P-loop containing nucleotide triphosphate hydrolases"/>
    <property type="match status" value="1"/>
</dbReference>
<evidence type="ECO:0000313" key="18">
    <source>
        <dbReference type="Proteomes" id="UP000051922"/>
    </source>
</evidence>
<evidence type="ECO:0000256" key="3">
    <source>
        <dbReference type="ARBA" id="ARBA00005225"/>
    </source>
</evidence>
<organism evidence="17 18">
    <name type="scientific">Lacticaseibacillus pantheris DSM 15945 = JCM 12539 = NBRC 106106</name>
    <dbReference type="NCBI Taxonomy" id="1423783"/>
    <lineage>
        <taxon>Bacteria</taxon>
        <taxon>Bacillati</taxon>
        <taxon>Bacillota</taxon>
        <taxon>Bacilli</taxon>
        <taxon>Lactobacillales</taxon>
        <taxon>Lactobacillaceae</taxon>
        <taxon>Lacticaseibacillus</taxon>
    </lineage>
</organism>
<keyword evidence="18" id="KW-1185">Reference proteome</keyword>
<reference evidence="17 18" key="1">
    <citation type="journal article" date="2015" name="Genome Announc.">
        <title>Expanding the biotechnology potential of lactobacilli through comparative genomics of 213 strains and associated genera.</title>
        <authorList>
            <person name="Sun Z."/>
            <person name="Harris H.M."/>
            <person name="McCann A."/>
            <person name="Guo C."/>
            <person name="Argimon S."/>
            <person name="Zhang W."/>
            <person name="Yang X."/>
            <person name="Jeffery I.B."/>
            <person name="Cooney J.C."/>
            <person name="Kagawa T.F."/>
            <person name="Liu W."/>
            <person name="Song Y."/>
            <person name="Salvetti E."/>
            <person name="Wrobel A."/>
            <person name="Rasinkangas P."/>
            <person name="Parkhill J."/>
            <person name="Rea M.C."/>
            <person name="O'Sullivan O."/>
            <person name="Ritari J."/>
            <person name="Douillard F.P."/>
            <person name="Paul Ross R."/>
            <person name="Yang R."/>
            <person name="Briner A.E."/>
            <person name="Felis G.E."/>
            <person name="de Vos W.M."/>
            <person name="Barrangou R."/>
            <person name="Klaenhammer T.R."/>
            <person name="Caufield P.W."/>
            <person name="Cui Y."/>
            <person name="Zhang H."/>
            <person name="O'Toole P.W."/>
        </authorList>
    </citation>
    <scope>NUCLEOTIDE SEQUENCE [LARGE SCALE GENOMIC DNA]</scope>
    <source>
        <strain evidence="17 18">DSM 15945</strain>
    </source>
</reference>
<dbReference type="UniPathway" id="UPA00241">
    <property type="reaction ID" value="UER00352"/>
</dbReference>
<dbReference type="AlphaFoldDB" id="A0A0R1TX77"/>
<comment type="pathway">
    <text evidence="3 14 15">Cofactor biosynthesis; coenzyme A biosynthesis; CoA from (R)-pantothenate: step 1/5.</text>
</comment>
<feature type="binding site" evidence="14">
    <location>
        <begin position="91"/>
        <end position="98"/>
    </location>
    <ligand>
        <name>ATP</name>
        <dbReference type="ChEBI" id="CHEBI:30616"/>
    </ligand>
</feature>
<keyword evidence="10 14" id="KW-0418">Kinase</keyword>
<evidence type="ECO:0000256" key="9">
    <source>
        <dbReference type="ARBA" id="ARBA00022741"/>
    </source>
</evidence>
<dbReference type="GO" id="GO:0004594">
    <property type="term" value="F:pantothenate kinase activity"/>
    <property type="evidence" value="ECO:0007669"/>
    <property type="project" value="UniProtKB-UniRule"/>
</dbReference>
<sequence>MVNDAGQYRMFDRATWAAMGPANGTDITAAEIDRVRSLNDKLSIDDVRDVYMPLVRYLRLRRDNYLQTEQAKAGFLGTGERVAPFIIGISGSVAVGKSTSARLLQLLMNRVMPDLKTQMLTTDGFLYPNAELERRGIMARKGFPESYDMHALLQFLMDIKLGRPAKAPVYSHEEYDVVPGRFTTVDQQDIVIVEGINVLQTGGDEPIFYSDLFDLALYVDAAPTDIARWYEERFYKLLSLAKDDPNDYYYDYANGDPQAAADLCRWAWDEVNLPNLEEYILPTRARADVILHKRADHTIDTVAVRRF</sequence>
<keyword evidence="11 14" id="KW-0067">ATP-binding</keyword>
<evidence type="ECO:0000256" key="14">
    <source>
        <dbReference type="HAMAP-Rule" id="MF_00215"/>
    </source>
</evidence>
<evidence type="ECO:0000256" key="8">
    <source>
        <dbReference type="ARBA" id="ARBA00022679"/>
    </source>
</evidence>
<dbReference type="HAMAP" id="MF_00215">
    <property type="entry name" value="Pantothen_kinase_1"/>
    <property type="match status" value="1"/>
</dbReference>
<dbReference type="EC" id="2.7.1.33" evidence="5 14"/>
<feature type="domain" description="Phosphoribulokinase/uridine kinase" evidence="16">
    <location>
        <begin position="86"/>
        <end position="221"/>
    </location>
</feature>
<evidence type="ECO:0000256" key="12">
    <source>
        <dbReference type="ARBA" id="ARBA00022993"/>
    </source>
</evidence>
<dbReference type="GO" id="GO:0015937">
    <property type="term" value="P:coenzyme A biosynthetic process"/>
    <property type="evidence" value="ECO:0007669"/>
    <property type="project" value="UniProtKB-UniRule"/>
</dbReference>
<dbReference type="CDD" id="cd02025">
    <property type="entry name" value="PanK"/>
    <property type="match status" value="1"/>
</dbReference>
<dbReference type="EMBL" id="AZFJ01000049">
    <property type="protein sequence ID" value="KRL85839.1"/>
    <property type="molecule type" value="Genomic_DNA"/>
</dbReference>
<evidence type="ECO:0000256" key="13">
    <source>
        <dbReference type="ARBA" id="ARBA00032866"/>
    </source>
</evidence>
<keyword evidence="7 14" id="KW-0963">Cytoplasm</keyword>
<comment type="similarity">
    <text evidence="4 14 15">Belongs to the prokaryotic pantothenate kinase family.</text>
</comment>
<dbReference type="InterPro" id="IPR027417">
    <property type="entry name" value="P-loop_NTPase"/>
</dbReference>
<comment type="catalytic activity">
    <reaction evidence="1 14 15">
        <text>(R)-pantothenate + ATP = (R)-4'-phosphopantothenate + ADP + H(+)</text>
        <dbReference type="Rhea" id="RHEA:16373"/>
        <dbReference type="ChEBI" id="CHEBI:10986"/>
        <dbReference type="ChEBI" id="CHEBI:15378"/>
        <dbReference type="ChEBI" id="CHEBI:29032"/>
        <dbReference type="ChEBI" id="CHEBI:30616"/>
        <dbReference type="ChEBI" id="CHEBI:456216"/>
        <dbReference type="EC" id="2.7.1.33"/>
    </reaction>
</comment>
<proteinExistence type="inferred from homology"/>
<comment type="caution">
    <text evidence="17">The sequence shown here is derived from an EMBL/GenBank/DDBJ whole genome shotgun (WGS) entry which is preliminary data.</text>
</comment>
<dbReference type="Pfam" id="PF00485">
    <property type="entry name" value="PRK"/>
    <property type="match status" value="1"/>
</dbReference>
<evidence type="ECO:0000313" key="17">
    <source>
        <dbReference type="EMBL" id="KRL85839.1"/>
    </source>
</evidence>
<evidence type="ECO:0000256" key="5">
    <source>
        <dbReference type="ARBA" id="ARBA00012102"/>
    </source>
</evidence>
<evidence type="ECO:0000256" key="10">
    <source>
        <dbReference type="ARBA" id="ARBA00022777"/>
    </source>
</evidence>
<dbReference type="InterPro" id="IPR004566">
    <property type="entry name" value="PanK"/>
</dbReference>
<dbReference type="GO" id="GO:0005524">
    <property type="term" value="F:ATP binding"/>
    <property type="evidence" value="ECO:0007669"/>
    <property type="project" value="UniProtKB-UniRule"/>
</dbReference>
<comment type="subcellular location">
    <subcellularLocation>
        <location evidence="2 14 15">Cytoplasm</location>
    </subcellularLocation>
</comment>
<keyword evidence="9 14" id="KW-0547">Nucleotide-binding</keyword>
<evidence type="ECO:0000256" key="2">
    <source>
        <dbReference type="ARBA" id="ARBA00004496"/>
    </source>
</evidence>
<evidence type="ECO:0000256" key="6">
    <source>
        <dbReference type="ARBA" id="ARBA00015080"/>
    </source>
</evidence>
<evidence type="ECO:0000259" key="16">
    <source>
        <dbReference type="Pfam" id="PF00485"/>
    </source>
</evidence>
<dbReference type="STRING" id="1423783.FC50_GL001231"/>
<evidence type="ECO:0000256" key="1">
    <source>
        <dbReference type="ARBA" id="ARBA00001206"/>
    </source>
</evidence>
<evidence type="ECO:0000256" key="4">
    <source>
        <dbReference type="ARBA" id="ARBA00006087"/>
    </source>
</evidence>
<dbReference type="Proteomes" id="UP000051922">
    <property type="component" value="Unassembled WGS sequence"/>
</dbReference>
<protein>
    <recommendedName>
        <fullName evidence="6 14">Pantothenate kinase</fullName>
        <ecNumber evidence="5 14">2.7.1.33</ecNumber>
    </recommendedName>
    <alternativeName>
        <fullName evidence="13 14">Pantothenic acid kinase</fullName>
    </alternativeName>
</protein>
<dbReference type="PIRSF" id="PIRSF000545">
    <property type="entry name" value="Pantothenate_kin"/>
    <property type="match status" value="1"/>
</dbReference>
<dbReference type="PANTHER" id="PTHR10285">
    <property type="entry name" value="URIDINE KINASE"/>
    <property type="match status" value="1"/>
</dbReference>
<evidence type="ECO:0000256" key="7">
    <source>
        <dbReference type="ARBA" id="ARBA00022490"/>
    </source>
</evidence>
<dbReference type="SUPFAM" id="SSF52540">
    <property type="entry name" value="P-loop containing nucleoside triphosphate hydrolases"/>
    <property type="match status" value="1"/>
</dbReference>
<name>A0A0R1TX77_9LACO</name>
<evidence type="ECO:0000256" key="11">
    <source>
        <dbReference type="ARBA" id="ARBA00022840"/>
    </source>
</evidence>
<dbReference type="PATRIC" id="fig|1423783.4.peg.1272"/>
<dbReference type="InterPro" id="IPR006083">
    <property type="entry name" value="PRK/URK"/>
</dbReference>
<accession>A0A0R1TX77</accession>
<dbReference type="NCBIfam" id="TIGR00554">
    <property type="entry name" value="panK_bact"/>
    <property type="match status" value="1"/>
</dbReference>
<dbReference type="GO" id="GO:0005737">
    <property type="term" value="C:cytoplasm"/>
    <property type="evidence" value="ECO:0007669"/>
    <property type="project" value="UniProtKB-SubCell"/>
</dbReference>
<keyword evidence="8 14" id="KW-0808">Transferase</keyword>
<evidence type="ECO:0000256" key="15">
    <source>
        <dbReference type="RuleBase" id="RU003530"/>
    </source>
</evidence>
<gene>
    <name evidence="14" type="primary">coaA</name>
    <name evidence="17" type="ORF">FC50_GL001231</name>
</gene>